<protein>
    <submittedName>
        <fullName evidence="1">Uncharacterized protein</fullName>
    </submittedName>
</protein>
<reference evidence="1" key="1">
    <citation type="submission" date="2013-12" db="EMBL/GenBank/DDBJ databases">
        <title>A Varibaculum cambriense genome reconstructed from a premature infant gut community with otherwise low bacterial novelty that shifts toward anaerobic metabolism during the third week of life.</title>
        <authorList>
            <person name="Brown C.T."/>
            <person name="Sharon I."/>
            <person name="Thomas B.C."/>
            <person name="Castelle C.J."/>
            <person name="Morowitz M.J."/>
            <person name="Banfield J.F."/>
        </authorList>
    </citation>
    <scope>NUCLEOTIDE SEQUENCE</scope>
</reference>
<comment type="caution">
    <text evidence="1">The sequence shown here is derived from an EMBL/GenBank/DDBJ whole genome shotgun (WGS) entry which is preliminary data.</text>
</comment>
<sequence>MSKQVFEKIKRLFEKLFQTKRPSKNEKE</sequence>
<organism evidence="1">
    <name type="scientific">human gut metagenome</name>
    <dbReference type="NCBI Taxonomy" id="408170"/>
    <lineage>
        <taxon>unclassified sequences</taxon>
        <taxon>metagenomes</taxon>
        <taxon>organismal metagenomes</taxon>
    </lineage>
</organism>
<feature type="non-terminal residue" evidence="1">
    <location>
        <position position="28"/>
    </location>
</feature>
<proteinExistence type="predicted"/>
<dbReference type="EMBL" id="AZMM01017472">
    <property type="protein sequence ID" value="ETJ26233.1"/>
    <property type="molecule type" value="Genomic_DNA"/>
</dbReference>
<name>W1X7H0_9ZZZZ</name>
<gene>
    <name evidence="1" type="ORF">Q604_UNBC17472G0001</name>
</gene>
<evidence type="ECO:0000313" key="1">
    <source>
        <dbReference type="EMBL" id="ETJ26233.1"/>
    </source>
</evidence>
<dbReference type="AlphaFoldDB" id="W1X7H0"/>
<accession>W1X7H0</accession>